<comment type="caution">
    <text evidence="6">The sequence shown here is derived from an EMBL/GenBank/DDBJ whole genome shotgun (WGS) entry which is preliminary data.</text>
</comment>
<keyword evidence="7" id="KW-1185">Reference proteome</keyword>
<dbReference type="InterPro" id="IPR046535">
    <property type="entry name" value="DUF6600"/>
</dbReference>
<evidence type="ECO:0000256" key="3">
    <source>
        <dbReference type="ARBA" id="ARBA00022679"/>
    </source>
</evidence>
<feature type="compositionally biased region" description="Low complexity" evidence="4">
    <location>
        <begin position="620"/>
        <end position="640"/>
    </location>
</feature>
<dbReference type="RefSeq" id="WP_193779040.1">
    <property type="nucleotide sequence ID" value="NZ_JADDOJ010000006.1"/>
</dbReference>
<dbReference type="Proteomes" id="UP000715965">
    <property type="component" value="Unassembled WGS sequence"/>
</dbReference>
<organism evidence="6 7">
    <name type="scientific">Ramlibacter aquaticus</name>
    <dbReference type="NCBI Taxonomy" id="2780094"/>
    <lineage>
        <taxon>Bacteria</taxon>
        <taxon>Pseudomonadati</taxon>
        <taxon>Pseudomonadota</taxon>
        <taxon>Betaproteobacteria</taxon>
        <taxon>Burkholderiales</taxon>
        <taxon>Comamonadaceae</taxon>
        <taxon>Ramlibacter</taxon>
    </lineage>
</organism>
<reference evidence="6 7" key="1">
    <citation type="submission" date="2020-10" db="EMBL/GenBank/DDBJ databases">
        <title>Draft genome of Ramlibacter aquaticus LMG 30558.</title>
        <authorList>
            <person name="Props R."/>
        </authorList>
    </citation>
    <scope>NUCLEOTIDE SEQUENCE [LARGE SCALE GENOMIC DNA]</scope>
    <source>
        <strain evidence="6 7">LMG 30558</strain>
    </source>
</reference>
<feature type="chain" id="PRO_5047524889" description="RING-type E3 ubiquitin transferase" evidence="5">
    <location>
        <begin position="34"/>
        <end position="708"/>
    </location>
</feature>
<evidence type="ECO:0000256" key="1">
    <source>
        <dbReference type="ARBA" id="ARBA00000900"/>
    </source>
</evidence>
<evidence type="ECO:0000313" key="7">
    <source>
        <dbReference type="Proteomes" id="UP000715965"/>
    </source>
</evidence>
<feature type="compositionally biased region" description="Basic and acidic residues" evidence="4">
    <location>
        <begin position="672"/>
        <end position="685"/>
    </location>
</feature>
<evidence type="ECO:0000313" key="6">
    <source>
        <dbReference type="EMBL" id="MBE7939487.1"/>
    </source>
</evidence>
<accession>A0ABR9SBN0</accession>
<feature type="region of interest" description="Disordered" evidence="4">
    <location>
        <begin position="480"/>
        <end position="708"/>
    </location>
</feature>
<dbReference type="PANTHER" id="PTHR46076:SF3">
    <property type="entry name" value="E3 UBIQUITIN-PROTEIN LIGASE RING1"/>
    <property type="match status" value="1"/>
</dbReference>
<feature type="compositionally biased region" description="Basic and acidic residues" evidence="4">
    <location>
        <begin position="692"/>
        <end position="708"/>
    </location>
</feature>
<evidence type="ECO:0000256" key="5">
    <source>
        <dbReference type="SAM" id="SignalP"/>
    </source>
</evidence>
<keyword evidence="5" id="KW-0732">Signal</keyword>
<dbReference type="EC" id="2.3.2.27" evidence="2"/>
<dbReference type="EMBL" id="JADDOJ010000006">
    <property type="protein sequence ID" value="MBE7939487.1"/>
    <property type="molecule type" value="Genomic_DNA"/>
</dbReference>
<feature type="compositionally biased region" description="Low complexity" evidence="4">
    <location>
        <begin position="532"/>
        <end position="545"/>
    </location>
</feature>
<protein>
    <recommendedName>
        <fullName evidence="2">RING-type E3 ubiquitin transferase</fullName>
        <ecNumber evidence="2">2.3.2.27</ecNumber>
    </recommendedName>
</protein>
<evidence type="ECO:0000256" key="2">
    <source>
        <dbReference type="ARBA" id="ARBA00012483"/>
    </source>
</evidence>
<proteinExistence type="predicted"/>
<dbReference type="PANTHER" id="PTHR46076">
    <property type="entry name" value="E3 UBIQUITIN-PROTEIN LIGASE RING1 / RING 2 FAMILY MEMBER"/>
    <property type="match status" value="1"/>
</dbReference>
<keyword evidence="3" id="KW-0808">Transferase</keyword>
<dbReference type="InterPro" id="IPR043540">
    <property type="entry name" value="RING1/RING2"/>
</dbReference>
<feature type="compositionally biased region" description="Basic and acidic residues" evidence="4">
    <location>
        <begin position="563"/>
        <end position="573"/>
    </location>
</feature>
<comment type="catalytic activity">
    <reaction evidence="1">
        <text>S-ubiquitinyl-[E2 ubiquitin-conjugating enzyme]-L-cysteine + [acceptor protein]-L-lysine = [E2 ubiquitin-conjugating enzyme]-L-cysteine + N(6)-ubiquitinyl-[acceptor protein]-L-lysine.</text>
        <dbReference type="EC" id="2.3.2.27"/>
    </reaction>
</comment>
<feature type="compositionally biased region" description="Low complexity" evidence="4">
    <location>
        <begin position="505"/>
        <end position="522"/>
    </location>
</feature>
<feature type="signal peptide" evidence="5">
    <location>
        <begin position="1"/>
        <end position="33"/>
    </location>
</feature>
<sequence length="708" mass="78506">MDAILRGFRALARHWVAVLVLLLPGLAALPAQAQADPPARVATLTAKQGAVAWAPAGESEWLDATRNRPLTRGDRLWVDAGGRAELHAGSAALQLDGRSLLDLTDIDAGVVQATLDQGSAMARVRQLGADDSFEIDTPQLAVRAAVPGEFRIDVDLALQITRVSVRSGVVTAYGANGASRELAAGDQLAFTGRDLTLALGVAALLEDDFERWAAAHNRDEDRSIAARYVPRTVVGYAQLDHYGRWAQDSTWGPVWYPAVTVVDWAPYRYGHWEWIAPWGWTWIDDAPWGFAPFHYGRWVQLGPRWAWVPGRLGPRPVYAPALVGFIGGGGWSLTLRSGPGIGWYPLAPWEPWRPWYRTSTVYVQQVNQVVVLRREPPHFHRPPGWFSAMPLHEFETGRPVPVRPAGLDRRALLQAPPAPPPVVADGRRFALETQQRAPLRAPPPPAQALPPPVAVHPVPAPLPRRFVPAVPGAGIAVPAAGLPPQPAGRATVPGAGMPPGTPRDAQAAQQALRQQQEQQRAQQRAEHDRQAQQEAQRAQQAQQRAAQREGQRQPQAQPGPQEDPQRAAQRDSQRQQQEQQRAQQEQQRAAQQQAAAVRNAQREQALRLQQQERAAREQQRQQAEQQRAVQQQQRAQQEAQRLQREQQRAVQEQQRAIQAQQPPQQPQAPQREQVRPGQPERDVHKQIPRPVPRRDEPGARPDDGGRRP</sequence>
<name>A0ABR9SBN0_9BURK</name>
<feature type="compositionally biased region" description="Low complexity" evidence="4">
    <location>
        <begin position="648"/>
        <end position="671"/>
    </location>
</feature>
<gene>
    <name evidence="6" type="ORF">IM725_02735</name>
</gene>
<evidence type="ECO:0000256" key="4">
    <source>
        <dbReference type="SAM" id="MobiDB-lite"/>
    </source>
</evidence>
<dbReference type="Pfam" id="PF20245">
    <property type="entry name" value="DUF6600"/>
    <property type="match status" value="1"/>
</dbReference>
<feature type="compositionally biased region" description="Low complexity" evidence="4">
    <location>
        <begin position="574"/>
        <end position="599"/>
    </location>
</feature>